<dbReference type="InterPro" id="IPR029039">
    <property type="entry name" value="Flavoprotein-like_sf"/>
</dbReference>
<dbReference type="STRING" id="1499966.U14_05083"/>
<dbReference type="Gene3D" id="3.40.50.360">
    <property type="match status" value="2"/>
</dbReference>
<gene>
    <name evidence="4" type="ORF">U14_05083</name>
</gene>
<keyword evidence="5" id="KW-1185">Reference proteome</keyword>
<dbReference type="EMBL" id="DF820460">
    <property type="protein sequence ID" value="GAK53809.1"/>
    <property type="molecule type" value="Genomic_DNA"/>
</dbReference>
<reference evidence="4" key="1">
    <citation type="journal article" date="2015" name="PeerJ">
        <title>First genomic representation of candidate bacterial phylum KSB3 points to enhanced environmental sensing as a trigger of wastewater bulking.</title>
        <authorList>
            <person name="Sekiguchi Y."/>
            <person name="Ohashi A."/>
            <person name="Parks D.H."/>
            <person name="Yamauchi T."/>
            <person name="Tyson G.W."/>
            <person name="Hugenholtz P."/>
        </authorList>
    </citation>
    <scope>NUCLEOTIDE SEQUENCE [LARGE SCALE GENOMIC DNA]</scope>
</reference>
<evidence type="ECO:0000259" key="3">
    <source>
        <dbReference type="Pfam" id="PF03358"/>
    </source>
</evidence>
<dbReference type="HOGENOM" id="CLU_594267_0_0_0"/>
<sequence>MKISVLNGSPKGEQSVTMQYVFFLQKKFPQHTFSIQHVAQRLGKLERDQAAWQTVCDDVAAADGVLWAFPLYYMLVHAEYKRFIELIWERQAQKAFSGKYAAALSTSIHFYDHTAHNYIQAICEDLGMQYVNYYSADMHDLAKAKERQTFLRFAEHWFDAIAQAKPTLKAFAPIQANAMTYTPAPASPAVKNAGHKVVIVTETTDTQTNLGRMVAQLRQTFAQPAEVFDLAQVDMKGGCLGCIRCAYDNVCVWDAKDGYHEWFDAHLKTADILIFAGAIRDRYLSARWKMFLDRSFFNNHAPALMGKQIGYLVSGALSQQHNLREMLQAYAELQRSNFAGIVTDEVSSSAELDAQIQAFAEHAARCADQQHIQPTTFLGIGGQVLFRDAIWSDMRFVFQADHRFYKANGFYNFPQKKYHIRLLNLLGAVLMKIPAFRKRFYSKEMIPGMIRGLQKVVAEA</sequence>
<dbReference type="PANTHER" id="PTHR43278:SF2">
    <property type="entry name" value="IRON-SULFUR FLAVOPROTEIN"/>
    <property type="match status" value="1"/>
</dbReference>
<protein>
    <submittedName>
        <fullName evidence="4">Predicted iron-sulfur flavoprotein</fullName>
    </submittedName>
</protein>
<evidence type="ECO:0000256" key="2">
    <source>
        <dbReference type="ARBA" id="ARBA00022643"/>
    </source>
</evidence>
<dbReference type="AlphaFoldDB" id="A0A081BQX8"/>
<dbReference type="SUPFAM" id="SSF52218">
    <property type="entry name" value="Flavoproteins"/>
    <property type="match status" value="2"/>
</dbReference>
<dbReference type="InterPro" id="IPR051796">
    <property type="entry name" value="ISF_SsuE-like"/>
</dbReference>
<dbReference type="GO" id="GO:0016491">
    <property type="term" value="F:oxidoreductase activity"/>
    <property type="evidence" value="ECO:0007669"/>
    <property type="project" value="InterPro"/>
</dbReference>
<evidence type="ECO:0000256" key="1">
    <source>
        <dbReference type="ARBA" id="ARBA00022630"/>
    </source>
</evidence>
<evidence type="ECO:0000313" key="5">
    <source>
        <dbReference type="Proteomes" id="UP000030700"/>
    </source>
</evidence>
<keyword evidence="2" id="KW-0288">FMN</keyword>
<name>A0A081BQX8_9BACT</name>
<accession>A0A081BQX8</accession>
<keyword evidence="1" id="KW-0285">Flavoprotein</keyword>
<dbReference type="Proteomes" id="UP000030700">
    <property type="component" value="Unassembled WGS sequence"/>
</dbReference>
<proteinExistence type="predicted"/>
<organism evidence="4">
    <name type="scientific">Candidatus Moduliflexus flocculans</name>
    <dbReference type="NCBI Taxonomy" id="1499966"/>
    <lineage>
        <taxon>Bacteria</taxon>
        <taxon>Candidatus Moduliflexota</taxon>
        <taxon>Candidatus Moduliflexia</taxon>
        <taxon>Candidatus Moduliflexales</taxon>
        <taxon>Candidatus Moduliflexaceae</taxon>
    </lineage>
</organism>
<dbReference type="InterPro" id="IPR005025">
    <property type="entry name" value="FMN_Rdtase-like_dom"/>
</dbReference>
<evidence type="ECO:0000313" key="4">
    <source>
        <dbReference type="EMBL" id="GAK53809.1"/>
    </source>
</evidence>
<dbReference type="PANTHER" id="PTHR43278">
    <property type="entry name" value="NAD(P)H-DEPENDENT FMN-CONTAINING OXIDOREDUCTASE YWQN-RELATED"/>
    <property type="match status" value="1"/>
</dbReference>
<feature type="domain" description="NADPH-dependent FMN reductase-like" evidence="3">
    <location>
        <begin position="1"/>
        <end position="133"/>
    </location>
</feature>
<dbReference type="Pfam" id="PF03358">
    <property type="entry name" value="FMN_red"/>
    <property type="match status" value="1"/>
</dbReference>